<dbReference type="GO" id="GO:0016846">
    <property type="term" value="F:carbon-sulfur lyase activity"/>
    <property type="evidence" value="ECO:0007669"/>
    <property type="project" value="InterPro"/>
</dbReference>
<dbReference type="Pfam" id="PF04828">
    <property type="entry name" value="GFA"/>
    <property type="match status" value="1"/>
</dbReference>
<gene>
    <name evidence="6" type="ORF">Hs30E_07000</name>
</gene>
<dbReference type="GO" id="GO:0046872">
    <property type="term" value="F:metal ion binding"/>
    <property type="evidence" value="ECO:0007669"/>
    <property type="project" value="UniProtKB-KW"/>
</dbReference>
<accession>A0A6A0B9M6</accession>
<evidence type="ECO:0000259" key="5">
    <source>
        <dbReference type="Pfam" id="PF04828"/>
    </source>
</evidence>
<keyword evidence="4" id="KW-0812">Transmembrane</keyword>
<keyword evidence="7" id="KW-1185">Reference proteome</keyword>
<dbReference type="InterPro" id="IPR011057">
    <property type="entry name" value="Mss4-like_sf"/>
</dbReference>
<dbReference type="Gene3D" id="3.90.1590.10">
    <property type="entry name" value="glutathione-dependent formaldehyde- activating enzyme (gfa)"/>
    <property type="match status" value="1"/>
</dbReference>
<keyword evidence="4" id="KW-0472">Membrane</keyword>
<dbReference type="EMBL" id="BLLI01000014">
    <property type="protein sequence ID" value="GFH42149.1"/>
    <property type="molecule type" value="Genomic_DNA"/>
</dbReference>
<dbReference type="SUPFAM" id="SSF51316">
    <property type="entry name" value="Mss4-like"/>
    <property type="match status" value="1"/>
</dbReference>
<evidence type="ECO:0000313" key="6">
    <source>
        <dbReference type="EMBL" id="GFH42149.1"/>
    </source>
</evidence>
<evidence type="ECO:0000256" key="1">
    <source>
        <dbReference type="ARBA" id="ARBA00005495"/>
    </source>
</evidence>
<protein>
    <recommendedName>
        <fullName evidence="5">CENP-V/GFA domain-containing protein</fullName>
    </recommendedName>
</protein>
<feature type="domain" description="CENP-V/GFA" evidence="5">
    <location>
        <begin position="7"/>
        <end position="55"/>
    </location>
</feature>
<keyword evidence="2" id="KW-0479">Metal-binding</keyword>
<evidence type="ECO:0000256" key="2">
    <source>
        <dbReference type="ARBA" id="ARBA00022723"/>
    </source>
</evidence>
<keyword evidence="3" id="KW-0862">Zinc</keyword>
<comment type="caution">
    <text evidence="6">The sequence shown here is derived from an EMBL/GenBank/DDBJ whole genome shotgun (WGS) entry which is preliminary data.</text>
</comment>
<evidence type="ECO:0000313" key="7">
    <source>
        <dbReference type="Proteomes" id="UP000480303"/>
    </source>
</evidence>
<reference evidence="6 7" key="1">
    <citation type="submission" date="2020-02" db="EMBL/GenBank/DDBJ databases">
        <title>Draft genome sequence of Lactococcus sp. Hs30E4-3.</title>
        <authorList>
            <person name="Noda S."/>
            <person name="Yuki M."/>
            <person name="Ohkuma M."/>
        </authorList>
    </citation>
    <scope>NUCLEOTIDE SEQUENCE [LARGE SCALE GENOMIC DNA]</scope>
    <source>
        <strain evidence="6 7">Hs30E4-3</strain>
    </source>
</reference>
<comment type="similarity">
    <text evidence="1">Belongs to the Gfa family.</text>
</comment>
<organism evidence="6 7">
    <name type="scientific">Pseudolactococcus hodotermopsidis</name>
    <dbReference type="NCBI Taxonomy" id="2709157"/>
    <lineage>
        <taxon>Bacteria</taxon>
        <taxon>Bacillati</taxon>
        <taxon>Bacillota</taxon>
        <taxon>Bacilli</taxon>
        <taxon>Lactobacillales</taxon>
        <taxon>Streptococcaceae</taxon>
        <taxon>Pseudolactococcus</taxon>
    </lineage>
</organism>
<evidence type="ECO:0000256" key="4">
    <source>
        <dbReference type="SAM" id="Phobius"/>
    </source>
</evidence>
<evidence type="ECO:0000256" key="3">
    <source>
        <dbReference type="ARBA" id="ARBA00022833"/>
    </source>
</evidence>
<proteinExistence type="inferred from homology"/>
<keyword evidence="4" id="KW-1133">Transmembrane helix</keyword>
<dbReference type="Proteomes" id="UP000480303">
    <property type="component" value="Unassembled WGS sequence"/>
</dbReference>
<feature type="transmembrane region" description="Helical" evidence="4">
    <location>
        <begin position="61"/>
        <end position="85"/>
    </location>
</feature>
<sequence length="94" mass="10892">MTMKNVIGHCLCEKIKLNIKETELLITACHCGMCRRQNAGVTMYTPLIKQSIMRFYVAMSLFHSISQVVGCRVLFVNFVVLICFIRIKMRMLFI</sequence>
<dbReference type="AlphaFoldDB" id="A0A6A0B9M6"/>
<dbReference type="InterPro" id="IPR006913">
    <property type="entry name" value="CENP-V/GFA"/>
</dbReference>
<name>A0A6A0B9M6_9LACT</name>